<dbReference type="InterPro" id="IPR011990">
    <property type="entry name" value="TPR-like_helical_dom_sf"/>
</dbReference>
<evidence type="ECO:0000256" key="1">
    <source>
        <dbReference type="PROSITE-ProRule" id="PRU00339"/>
    </source>
</evidence>
<dbReference type="RefSeq" id="WP_096047448.1">
    <property type="nucleotide sequence ID" value="NZ_CP023275.1"/>
</dbReference>
<dbReference type="PROSITE" id="PS50005">
    <property type="entry name" value="TPR"/>
    <property type="match status" value="1"/>
</dbReference>
<feature type="repeat" description="TPR" evidence="1">
    <location>
        <begin position="85"/>
        <end position="118"/>
    </location>
</feature>
<protein>
    <recommendedName>
        <fullName evidence="6">Tetratricopeptide repeat protein</fullName>
    </recommendedName>
</protein>
<dbReference type="Pfam" id="PF13432">
    <property type="entry name" value="TPR_16"/>
    <property type="match status" value="1"/>
</dbReference>
<sequence>MVKSLLLLVCLMGITQAGLLDFWNASKAKEAYTKGDYPKATSLYQSLDQTNDNAAYNLGNAYYKEKAYDKALEAYQHVKDPKLLPQTLHNMGNSYAQLHQNDQAIKAYESALKLKEDKDTRFNLELLKKEQQKQDQKQNNSSENNQKKDNQQKSSSKEQPKDSNTSQNSSNSEPQQSDKPSQNEPKNAQDANASAQQQQSTPSKPEEKPSSDTHDAQKHDVPKEDDTKGEQQAQAAQTDDAHAPISNHEEHQWDKILNQRGVNTLMLPLSNKGEKDDTSKPW</sequence>
<gene>
    <name evidence="4" type="ORF">SJPD1_2524</name>
</gene>
<evidence type="ECO:0000256" key="2">
    <source>
        <dbReference type="SAM" id="MobiDB-lite"/>
    </source>
</evidence>
<evidence type="ECO:0000256" key="3">
    <source>
        <dbReference type="SAM" id="SignalP"/>
    </source>
</evidence>
<feature type="compositionally biased region" description="Basic and acidic residues" evidence="2">
    <location>
        <begin position="204"/>
        <end position="229"/>
    </location>
</feature>
<dbReference type="SUPFAM" id="SSF48452">
    <property type="entry name" value="TPR-like"/>
    <property type="match status" value="1"/>
</dbReference>
<dbReference type="EMBL" id="CP023275">
    <property type="protein sequence ID" value="ATB70619.1"/>
    <property type="molecule type" value="Genomic_DNA"/>
</dbReference>
<feature type="region of interest" description="Disordered" evidence="2">
    <location>
        <begin position="129"/>
        <end position="259"/>
    </location>
</feature>
<dbReference type="InterPro" id="IPR019734">
    <property type="entry name" value="TPR_rpt"/>
</dbReference>
<dbReference type="Proteomes" id="UP000217349">
    <property type="component" value="Chromosome"/>
</dbReference>
<accession>A0A290HZ32</accession>
<keyword evidence="3" id="KW-0732">Signal</keyword>
<dbReference type="KEGG" id="sulj:SJPD1_2524"/>
<feature type="compositionally biased region" description="Low complexity" evidence="2">
    <location>
        <begin position="163"/>
        <end position="177"/>
    </location>
</feature>
<feature type="signal peptide" evidence="3">
    <location>
        <begin position="1"/>
        <end position="17"/>
    </location>
</feature>
<dbReference type="SMART" id="SM00028">
    <property type="entry name" value="TPR"/>
    <property type="match status" value="2"/>
</dbReference>
<feature type="compositionally biased region" description="Basic and acidic residues" evidence="2">
    <location>
        <begin position="145"/>
        <end position="161"/>
    </location>
</feature>
<evidence type="ECO:0008006" key="6">
    <source>
        <dbReference type="Google" id="ProtNLM"/>
    </source>
</evidence>
<dbReference type="Gene3D" id="1.25.40.10">
    <property type="entry name" value="Tetratricopeptide repeat domain"/>
    <property type="match status" value="1"/>
</dbReference>
<evidence type="ECO:0000313" key="4">
    <source>
        <dbReference type="EMBL" id="ATB70619.1"/>
    </source>
</evidence>
<dbReference type="AlphaFoldDB" id="A0A290HZ32"/>
<feature type="compositionally biased region" description="Low complexity" evidence="2">
    <location>
        <begin position="188"/>
        <end position="203"/>
    </location>
</feature>
<proteinExistence type="predicted"/>
<feature type="compositionally biased region" description="Basic and acidic residues" evidence="2">
    <location>
        <begin position="239"/>
        <end position="254"/>
    </location>
</feature>
<dbReference type="OrthoDB" id="9807628at2"/>
<organism evidence="4 5">
    <name type="scientific">Sulfurospirillum diekertiae</name>
    <dbReference type="NCBI Taxonomy" id="1854492"/>
    <lineage>
        <taxon>Bacteria</taxon>
        <taxon>Pseudomonadati</taxon>
        <taxon>Campylobacterota</taxon>
        <taxon>Epsilonproteobacteria</taxon>
        <taxon>Campylobacterales</taxon>
        <taxon>Sulfurospirillaceae</taxon>
        <taxon>Sulfurospirillum</taxon>
    </lineage>
</organism>
<keyword evidence="1" id="KW-0802">TPR repeat</keyword>
<feature type="chain" id="PRO_5012968018" description="Tetratricopeptide repeat protein" evidence="3">
    <location>
        <begin position="18"/>
        <end position="282"/>
    </location>
</feature>
<reference evidence="5" key="1">
    <citation type="submission" date="2017-09" db="EMBL/GenBank/DDBJ databases">
        <title>The complete genome of Sulfurospirillum sp. JPD-1.</title>
        <authorList>
            <person name="Goris T."/>
        </authorList>
    </citation>
    <scope>NUCLEOTIDE SEQUENCE [LARGE SCALE GENOMIC DNA]</scope>
    <source>
        <strain evidence="5">JPD-1</strain>
    </source>
</reference>
<dbReference type="Pfam" id="PF00515">
    <property type="entry name" value="TPR_1"/>
    <property type="match status" value="1"/>
</dbReference>
<name>A0A290HZ32_9BACT</name>
<evidence type="ECO:0000313" key="5">
    <source>
        <dbReference type="Proteomes" id="UP000217349"/>
    </source>
</evidence>